<keyword evidence="2" id="KW-1185">Reference proteome</keyword>
<organism evidence="1 2">
    <name type="scientific">Thiorhodococcus drewsii AZ1</name>
    <dbReference type="NCBI Taxonomy" id="765913"/>
    <lineage>
        <taxon>Bacteria</taxon>
        <taxon>Pseudomonadati</taxon>
        <taxon>Pseudomonadota</taxon>
        <taxon>Gammaproteobacteria</taxon>
        <taxon>Chromatiales</taxon>
        <taxon>Chromatiaceae</taxon>
        <taxon>Thiorhodococcus</taxon>
    </lineage>
</organism>
<proteinExistence type="predicted"/>
<dbReference type="EMBL" id="AFWT01000006">
    <property type="protein sequence ID" value="EGV32670.1"/>
    <property type="molecule type" value="Genomic_DNA"/>
</dbReference>
<reference evidence="1 2" key="1">
    <citation type="submission" date="2011-06" db="EMBL/GenBank/DDBJ databases">
        <title>The draft genome of Thiorhodococcus drewsii AZ1.</title>
        <authorList>
            <consortium name="US DOE Joint Genome Institute (JGI-PGF)"/>
            <person name="Lucas S."/>
            <person name="Han J."/>
            <person name="Lapidus A."/>
            <person name="Cheng J.-F."/>
            <person name="Goodwin L."/>
            <person name="Pitluck S."/>
            <person name="Peters L."/>
            <person name="Land M.L."/>
            <person name="Hauser L."/>
            <person name="Vogl K."/>
            <person name="Liu Z."/>
            <person name="Imhoff J."/>
            <person name="Thiel V."/>
            <person name="Frigaard N.-U."/>
            <person name="Bryant D.A."/>
            <person name="Woyke T.J."/>
        </authorList>
    </citation>
    <scope>NUCLEOTIDE SEQUENCE [LARGE SCALE GENOMIC DNA]</scope>
    <source>
        <strain evidence="1 2">AZ1</strain>
    </source>
</reference>
<dbReference type="STRING" id="765913.ThidrDRAFT_1155"/>
<dbReference type="Proteomes" id="UP000004200">
    <property type="component" value="Unassembled WGS sequence"/>
</dbReference>
<accession>G2DYP3</accession>
<comment type="caution">
    <text evidence="1">The sequence shown here is derived from an EMBL/GenBank/DDBJ whole genome shotgun (WGS) entry which is preliminary data.</text>
</comment>
<evidence type="ECO:0000313" key="1">
    <source>
        <dbReference type="EMBL" id="EGV32670.1"/>
    </source>
</evidence>
<dbReference type="AlphaFoldDB" id="G2DYP3"/>
<protein>
    <submittedName>
        <fullName evidence="1">Uncharacterized protein</fullName>
    </submittedName>
</protein>
<name>G2DYP3_9GAMM</name>
<evidence type="ECO:0000313" key="2">
    <source>
        <dbReference type="Proteomes" id="UP000004200"/>
    </source>
</evidence>
<gene>
    <name evidence="1" type="ORF">ThidrDRAFT_1155</name>
</gene>
<sequence length="88" mass="9838">MTDVDLAQALDHGFGPLCQDRCRPARVPSARDRPDGYHEGRRDTPCLALVRRTLWAEDNYSESISEPEMVLISAKRLGCLLDQLAARA</sequence>